<gene>
    <name evidence="1" type="ORF">BSK56_10440</name>
</gene>
<evidence type="ECO:0000313" key="1">
    <source>
        <dbReference type="EMBL" id="OMD48698.1"/>
    </source>
</evidence>
<sequence length="295" mass="34458">MERNKAIKDKVNEEDNKVFALLSNYLNNKPDFISKEEIDEIVKYGVSIEYAFNVIFAAALGLDIVDKVDDADLFNKYFNKMSHKLDANEYYNNSYFKNIKIPTIKKGNSELKYEKYKPYEVFVCNDIITTREGRQIPQIGFFETEFIFPAFLENNRIWMTITPNEIETMKEAVAKAFGNVLTFGLGLGYYAYMISEKDEVESITIVESNEDVIQLFSKCILPQFKNTQKIKIIKADAFEYAQEHMAKGNYDFVFTDLWHDVSDGIDMYLSMKEHEKQSPSTVFMYWIEKSILCYL</sequence>
<evidence type="ECO:0008006" key="3">
    <source>
        <dbReference type="Google" id="ProtNLM"/>
    </source>
</evidence>
<reference evidence="1 2" key="1">
    <citation type="submission" date="2016-10" db="EMBL/GenBank/DDBJ databases">
        <title>Paenibacillus species isolates.</title>
        <authorList>
            <person name="Beno S.M."/>
        </authorList>
    </citation>
    <scope>NUCLEOTIDE SEQUENCE [LARGE SCALE GENOMIC DNA]</scope>
    <source>
        <strain evidence="1 2">FSL H7-0744</strain>
    </source>
</reference>
<accession>A0ABX3HDV6</accession>
<proteinExistence type="predicted"/>
<keyword evidence="2" id="KW-1185">Reference proteome</keyword>
<organism evidence="1 2">
    <name type="scientific">Paenibacillus borealis</name>
    <dbReference type="NCBI Taxonomy" id="160799"/>
    <lineage>
        <taxon>Bacteria</taxon>
        <taxon>Bacillati</taxon>
        <taxon>Bacillota</taxon>
        <taxon>Bacilli</taxon>
        <taxon>Bacillales</taxon>
        <taxon>Paenibacillaceae</taxon>
        <taxon>Paenibacillus</taxon>
    </lineage>
</organism>
<dbReference type="EMBL" id="MPTB01000011">
    <property type="protein sequence ID" value="OMD48698.1"/>
    <property type="molecule type" value="Genomic_DNA"/>
</dbReference>
<protein>
    <recommendedName>
        <fullName evidence="3">Spermidine synthase</fullName>
    </recommendedName>
</protein>
<dbReference type="SUPFAM" id="SSF53335">
    <property type="entry name" value="S-adenosyl-L-methionine-dependent methyltransferases"/>
    <property type="match status" value="1"/>
</dbReference>
<name>A0ABX3HDV6_PAEBO</name>
<dbReference type="Gene3D" id="3.40.50.150">
    <property type="entry name" value="Vaccinia Virus protein VP39"/>
    <property type="match status" value="1"/>
</dbReference>
<evidence type="ECO:0000313" key="2">
    <source>
        <dbReference type="Proteomes" id="UP000187412"/>
    </source>
</evidence>
<dbReference type="RefSeq" id="WP_076110462.1">
    <property type="nucleotide sequence ID" value="NZ_MPTB01000011.1"/>
</dbReference>
<dbReference type="Proteomes" id="UP000187412">
    <property type="component" value="Unassembled WGS sequence"/>
</dbReference>
<dbReference type="Pfam" id="PF01564">
    <property type="entry name" value="Spermine_synth"/>
    <property type="match status" value="1"/>
</dbReference>
<comment type="caution">
    <text evidence="1">The sequence shown here is derived from an EMBL/GenBank/DDBJ whole genome shotgun (WGS) entry which is preliminary data.</text>
</comment>
<dbReference type="InterPro" id="IPR029063">
    <property type="entry name" value="SAM-dependent_MTases_sf"/>
</dbReference>